<dbReference type="EMBL" id="JAOPGA020000776">
    <property type="protein sequence ID" value="KAL0481595.1"/>
    <property type="molecule type" value="Genomic_DNA"/>
</dbReference>
<dbReference type="SUPFAM" id="SSF52058">
    <property type="entry name" value="L domain-like"/>
    <property type="match status" value="1"/>
</dbReference>
<accession>A0AAW2YWS0</accession>
<name>A0AAW2YWS0_9EUKA</name>
<dbReference type="Pfam" id="PF14580">
    <property type="entry name" value="LRR_9"/>
    <property type="match status" value="1"/>
</dbReference>
<reference evidence="1 2" key="1">
    <citation type="submission" date="2024-03" db="EMBL/GenBank/DDBJ databases">
        <title>The Acrasis kona genome and developmental transcriptomes reveal deep origins of eukaryotic multicellular pathways.</title>
        <authorList>
            <person name="Sheikh S."/>
            <person name="Fu C.-J."/>
            <person name="Brown M.W."/>
            <person name="Baldauf S.L."/>
        </authorList>
    </citation>
    <scope>NUCLEOTIDE SEQUENCE [LARGE SCALE GENOMIC DNA]</scope>
    <source>
        <strain evidence="1 2">ATCC MYA-3509</strain>
    </source>
</reference>
<sequence>MTDTLEGISTTNNGTHLSIIGRDLESIPTDLASQFGEGITELHLNHNNIKRVQHLERFSKLKSLVLDNNDVEDISDAPQLKELETFWINSNNVSDLDAFLNIIERRFPNLKWLSLLKNPACPSELTSHDTDDYQRHRLYVLYKLKNLKQLKYLDSKEVSAAERKEAETRGSFCKVMVATPTQSPEQDNVPVIENVSQVSQSKKPQASSFFGYTKHVYTGKHSEGNRFIKNNDL</sequence>
<dbReference type="InterPro" id="IPR001611">
    <property type="entry name" value="Leu-rich_rpt"/>
</dbReference>
<dbReference type="PANTHER" id="PTHR46282">
    <property type="entry name" value="LEUCINE-RICH MELANOCYTE DIFFERENTIATION-ASSOCIATED PROTEIN"/>
    <property type="match status" value="1"/>
</dbReference>
<organism evidence="1 2">
    <name type="scientific">Acrasis kona</name>
    <dbReference type="NCBI Taxonomy" id="1008807"/>
    <lineage>
        <taxon>Eukaryota</taxon>
        <taxon>Discoba</taxon>
        <taxon>Heterolobosea</taxon>
        <taxon>Tetramitia</taxon>
        <taxon>Eutetramitia</taxon>
        <taxon>Acrasidae</taxon>
        <taxon>Acrasis</taxon>
    </lineage>
</organism>
<dbReference type="InterPro" id="IPR032675">
    <property type="entry name" value="LRR_dom_sf"/>
</dbReference>
<dbReference type="Proteomes" id="UP001431209">
    <property type="component" value="Unassembled WGS sequence"/>
</dbReference>
<comment type="caution">
    <text evidence="1">The sequence shown here is derived from an EMBL/GenBank/DDBJ whole genome shotgun (WGS) entry which is preliminary data.</text>
</comment>
<keyword evidence="2" id="KW-1185">Reference proteome</keyword>
<dbReference type="PANTHER" id="PTHR46282:SF2">
    <property type="entry name" value="LEUCINE-RICH MELANOCYTE DIFFERENTIATION-ASSOCIATED PROTEIN"/>
    <property type="match status" value="1"/>
</dbReference>
<dbReference type="InterPro" id="IPR043313">
    <property type="entry name" value="LRMDA"/>
</dbReference>
<evidence type="ECO:0000313" key="1">
    <source>
        <dbReference type="EMBL" id="KAL0481595.1"/>
    </source>
</evidence>
<dbReference type="Gene3D" id="3.80.10.10">
    <property type="entry name" value="Ribonuclease Inhibitor"/>
    <property type="match status" value="1"/>
</dbReference>
<gene>
    <name evidence="1" type="ORF">AKO1_012513</name>
</gene>
<protein>
    <submittedName>
        <fullName evidence="1">Uncharacterized protein</fullName>
    </submittedName>
</protein>
<dbReference type="AlphaFoldDB" id="A0AAW2YWS0"/>
<dbReference type="PROSITE" id="PS51450">
    <property type="entry name" value="LRR"/>
    <property type="match status" value="1"/>
</dbReference>
<proteinExistence type="predicted"/>
<evidence type="ECO:0000313" key="2">
    <source>
        <dbReference type="Proteomes" id="UP001431209"/>
    </source>
</evidence>